<keyword evidence="1" id="KW-0614">Plasmid</keyword>
<sequence length="280" mass="31135">MDKPKRHHFLPESYQKGFWDERTRKIYFVDIESGHRAATDPKNIGLEKHLYRFATPVEGVSDTAIENPLLSTLDGRFIGALRNIHGDFSDDDRQSLAIALAFLRFRTPTMFRSIEMQATDFFLNEIKKDPSKIAKASELGIDLTDVTAFMASTSDIFQVAKDLVLSVFLKSSVEFASVLVGMGWRIYTSDTGRFITSDKPFTAVEGPGPVISHGVRGTFIVPLSASLCLELGVCEQPLEFVSLSVDEVHEVNQIIAHCADKRILGSNFDDLDLALLGCNQ</sequence>
<evidence type="ECO:0008006" key="2">
    <source>
        <dbReference type="Google" id="ProtNLM"/>
    </source>
</evidence>
<dbReference type="AlphaFoldDB" id="A0A286JZY0"/>
<proteinExistence type="predicted"/>
<organism evidence="1">
    <name type="scientific">Pseudomonas syringae pv. actinidiae</name>
    <dbReference type="NCBI Taxonomy" id="103796"/>
    <lineage>
        <taxon>Bacteria</taxon>
        <taxon>Pseudomonadati</taxon>
        <taxon>Pseudomonadota</taxon>
        <taxon>Gammaproteobacteria</taxon>
        <taxon>Pseudomonadales</taxon>
        <taxon>Pseudomonadaceae</taxon>
        <taxon>Pseudomonas</taxon>
        <taxon>Pseudomonas syringae</taxon>
    </lineage>
</organism>
<evidence type="ECO:0000313" key="1">
    <source>
        <dbReference type="EMBL" id="AMW88354.1"/>
    </source>
</evidence>
<dbReference type="EMBL" id="KU950310">
    <property type="protein sequence ID" value="AMW88354.1"/>
    <property type="molecule type" value="Genomic_DNA"/>
</dbReference>
<dbReference type="Pfam" id="PF14022">
    <property type="entry name" value="DUF4238"/>
    <property type="match status" value="1"/>
</dbReference>
<accession>A0A286JZY0</accession>
<geneLocation type="plasmid" evidence="1">
    <name>pMG2_SR198</name>
</geneLocation>
<dbReference type="RefSeq" id="WP_074294830.1">
    <property type="nucleotide sequence ID" value="NZ_KU950310.1"/>
</dbReference>
<dbReference type="InterPro" id="IPR025332">
    <property type="entry name" value="DUF4238"/>
</dbReference>
<protein>
    <recommendedName>
        <fullName evidence="2">DUF4238 domain-containing protein</fullName>
    </recommendedName>
</protein>
<name>A0A286JZY0_PSESF</name>
<reference evidence="1" key="1">
    <citation type="submission" date="2016-03" db="EMBL/GenBank/DDBJ databases">
        <title>The evolution of Pseudomonas syringe pv. actinidiae in New Zealand.</title>
        <authorList>
            <person name="Butler M.I."/>
            <person name="Taiaroa G."/>
            <person name="Stockwell P."/>
            <person name="Lamont I."/>
            <person name="Poulter R."/>
        </authorList>
    </citation>
    <scope>NUCLEOTIDE SEQUENCE</scope>
    <source>
        <strain evidence="1">SR198</strain>
        <plasmid evidence="1">pMG2_SR198</plasmid>
    </source>
</reference>